<dbReference type="InterPro" id="IPR029063">
    <property type="entry name" value="SAM-dependent_MTases_sf"/>
</dbReference>
<keyword evidence="2" id="KW-1185">Reference proteome</keyword>
<keyword evidence="1" id="KW-0808">Transferase</keyword>
<dbReference type="PANTHER" id="PTHR43861:SF6">
    <property type="entry name" value="METHYLTRANSFERASE TYPE 11"/>
    <property type="match status" value="1"/>
</dbReference>
<dbReference type="SUPFAM" id="SSF53335">
    <property type="entry name" value="S-adenosyl-L-methionine-dependent methyltransferases"/>
    <property type="match status" value="1"/>
</dbReference>
<keyword evidence="1" id="KW-0489">Methyltransferase</keyword>
<dbReference type="CDD" id="cd02440">
    <property type="entry name" value="AdoMet_MTases"/>
    <property type="match status" value="1"/>
</dbReference>
<proteinExistence type="predicted"/>
<dbReference type="RefSeq" id="WP_255026874.1">
    <property type="nucleotide sequence ID" value="NZ_JANDHW010000005.1"/>
</dbReference>
<dbReference type="Gene3D" id="3.40.50.150">
    <property type="entry name" value="Vaccinia Virus protein VP39"/>
    <property type="match status" value="1"/>
</dbReference>
<evidence type="ECO:0000313" key="2">
    <source>
        <dbReference type="Proteomes" id="UP001205603"/>
    </source>
</evidence>
<dbReference type="EMBL" id="JANDHW010000005">
    <property type="protein sequence ID" value="MCP9611825.1"/>
    <property type="molecule type" value="Genomic_DNA"/>
</dbReference>
<dbReference type="PANTHER" id="PTHR43861">
    <property type="entry name" value="TRANS-ACONITATE 2-METHYLTRANSFERASE-RELATED"/>
    <property type="match status" value="1"/>
</dbReference>
<organism evidence="1 2">
    <name type="scientific">Coprobacter tertius</name>
    <dbReference type="NCBI Taxonomy" id="2944915"/>
    <lineage>
        <taxon>Bacteria</taxon>
        <taxon>Pseudomonadati</taxon>
        <taxon>Bacteroidota</taxon>
        <taxon>Bacteroidia</taxon>
        <taxon>Bacteroidales</taxon>
        <taxon>Barnesiellaceae</taxon>
        <taxon>Coprobacter</taxon>
    </lineage>
</organism>
<evidence type="ECO:0000313" key="1">
    <source>
        <dbReference type="EMBL" id="MCP9611825.1"/>
    </source>
</evidence>
<reference evidence="1 2" key="1">
    <citation type="submission" date="2022-07" db="EMBL/GenBank/DDBJ databases">
        <title>Fecal culturing of patients with breast cancer.</title>
        <authorList>
            <person name="Teng N.M.Y."/>
            <person name="Kiu R."/>
            <person name="Evans R."/>
            <person name="Baker D.J."/>
            <person name="Zenner C."/>
            <person name="Robinson S.D."/>
            <person name="Hall L.J."/>
        </authorList>
    </citation>
    <scope>NUCLEOTIDE SEQUENCE [LARGE SCALE GENOMIC DNA]</scope>
    <source>
        <strain evidence="1 2">LH1063</strain>
    </source>
</reference>
<dbReference type="GO" id="GO:0032259">
    <property type="term" value="P:methylation"/>
    <property type="evidence" value="ECO:0007669"/>
    <property type="project" value="UniProtKB-KW"/>
</dbReference>
<protein>
    <submittedName>
        <fullName evidence="1">Class I SAM-dependent methyltransferase</fullName>
    </submittedName>
</protein>
<dbReference type="GO" id="GO:0008168">
    <property type="term" value="F:methyltransferase activity"/>
    <property type="evidence" value="ECO:0007669"/>
    <property type="project" value="UniProtKB-KW"/>
</dbReference>
<gene>
    <name evidence="1" type="ORF">NMU02_06945</name>
</gene>
<dbReference type="Proteomes" id="UP001205603">
    <property type="component" value="Unassembled WGS sequence"/>
</dbReference>
<dbReference type="Pfam" id="PF13489">
    <property type="entry name" value="Methyltransf_23"/>
    <property type="match status" value="1"/>
</dbReference>
<sequence length="219" mass="25150">MKDTPYREFGWNTSGPLFYHKIICPQIERLLPEDGSPILDIGCGNGYFANYLLDKGYSVYGIDASQQGIEIANRSHPGHFFTNDVSLTELPHELQNIPFKTVISMEVIEHLYDPREFIFFIKKILNKHNGGFAIITTPYHGYLKNIFIALSGKTDFHFSALWVGGHIKFWSKKTIFTLLREAGFENMKFKGAGRFPYLWKHMIVTAETYPDTTIKTISE</sequence>
<name>A0ABT1MGS4_9BACT</name>
<accession>A0ABT1MGS4</accession>
<comment type="caution">
    <text evidence="1">The sequence shown here is derived from an EMBL/GenBank/DDBJ whole genome shotgun (WGS) entry which is preliminary data.</text>
</comment>